<accession>A0A9E7SRV1</accession>
<protein>
    <submittedName>
        <fullName evidence="1">Uncharacterized protein</fullName>
    </submittedName>
</protein>
<evidence type="ECO:0000313" key="1">
    <source>
        <dbReference type="EMBL" id="UTC28086.1"/>
    </source>
</evidence>
<dbReference type="EMBL" id="ON529850">
    <property type="protein sequence ID" value="UTC28086.1"/>
    <property type="molecule type" value="Genomic_DNA"/>
</dbReference>
<dbReference type="Proteomes" id="UP001055634">
    <property type="component" value="Segment"/>
</dbReference>
<proteinExistence type="predicted"/>
<name>A0A9E7SRV1_9CAUD</name>
<sequence length="173" mass="19027">MNNSAQQPFISVTCRGERCACCGAPAVRKVGEEIPYDDPLRNRHNLTAYVCAKHFAQLFGGKGARQVRYTLPEPSYDPSRAAREQAKDAYAILEQLHFSTWERAGFQRAGALLGQNELTTILHGLVALDVALHEAGSILYSAGDQLALLNKKGADNPWTAEIEAFLTKQEIKP</sequence>
<organism evidence="1 2">
    <name type="scientific">Brevundimonas phage vB_BpoS-Gurke</name>
    <dbReference type="NCBI Taxonomy" id="2948599"/>
    <lineage>
        <taxon>Viruses</taxon>
        <taxon>Duplodnaviria</taxon>
        <taxon>Heunggongvirae</taxon>
        <taxon>Uroviricota</taxon>
        <taxon>Caudoviricetes</taxon>
        <taxon>Jeanschmidtviridae</taxon>
        <taxon>Kikimoravirus</taxon>
        <taxon>Kikimoravirus gurke</taxon>
    </lineage>
</organism>
<keyword evidence="2" id="KW-1185">Reference proteome</keyword>
<evidence type="ECO:0000313" key="2">
    <source>
        <dbReference type="Proteomes" id="UP001055634"/>
    </source>
</evidence>
<reference evidence="1" key="1">
    <citation type="submission" date="2022-04" db="EMBL/GenBank/DDBJ databases">
        <authorList>
            <person name="Friedrich I."/>
            <person name="Schneider D."/>
            <person name="Poehlein A."/>
            <person name="Hertel R."/>
            <person name="Daniel R."/>
        </authorList>
    </citation>
    <scope>NUCLEOTIDE SEQUENCE</scope>
</reference>
<gene>
    <name evidence="1" type="ORF">GURKE_00540</name>
</gene>